<accession>A0A239D3F0</accession>
<reference evidence="1 2" key="1">
    <citation type="submission" date="2017-06" db="EMBL/GenBank/DDBJ databases">
        <authorList>
            <person name="Kim H.J."/>
            <person name="Triplett B.A."/>
        </authorList>
    </citation>
    <scope>NUCLEOTIDE SEQUENCE [LARGE SCALE GENOMIC DNA]</scope>
    <source>
        <strain evidence="1 2">DSM 18704</strain>
    </source>
</reference>
<dbReference type="Proteomes" id="UP000198356">
    <property type="component" value="Unassembled WGS sequence"/>
</dbReference>
<protein>
    <submittedName>
        <fullName evidence="1">Uncharacterized protein</fullName>
    </submittedName>
</protein>
<sequence>MHDVLVAASFLAMIVVPSFVSLRTAPTDDAQ</sequence>
<gene>
    <name evidence="1" type="ORF">SAMN05421770_101234</name>
</gene>
<evidence type="ECO:0000313" key="1">
    <source>
        <dbReference type="EMBL" id="SNS26113.1"/>
    </source>
</evidence>
<proteinExistence type="predicted"/>
<organism evidence="1 2">
    <name type="scientific">Granulicella rosea</name>
    <dbReference type="NCBI Taxonomy" id="474952"/>
    <lineage>
        <taxon>Bacteria</taxon>
        <taxon>Pseudomonadati</taxon>
        <taxon>Acidobacteriota</taxon>
        <taxon>Terriglobia</taxon>
        <taxon>Terriglobales</taxon>
        <taxon>Acidobacteriaceae</taxon>
        <taxon>Granulicella</taxon>
    </lineage>
</organism>
<dbReference type="EMBL" id="FZOU01000001">
    <property type="protein sequence ID" value="SNS26113.1"/>
    <property type="molecule type" value="Genomic_DNA"/>
</dbReference>
<evidence type="ECO:0000313" key="2">
    <source>
        <dbReference type="Proteomes" id="UP000198356"/>
    </source>
</evidence>
<keyword evidence="2" id="KW-1185">Reference proteome</keyword>
<name>A0A239D3F0_9BACT</name>
<dbReference type="AlphaFoldDB" id="A0A239D3F0"/>